<feature type="region of interest" description="Disordered" evidence="1">
    <location>
        <begin position="144"/>
        <end position="165"/>
    </location>
</feature>
<gene>
    <name evidence="2" type="ORF">A2U01_0021074</name>
</gene>
<feature type="region of interest" description="Disordered" evidence="1">
    <location>
        <begin position="202"/>
        <end position="235"/>
    </location>
</feature>
<name>A0A392NJJ0_9FABA</name>
<evidence type="ECO:0000313" key="2">
    <source>
        <dbReference type="EMBL" id="MCI00058.1"/>
    </source>
</evidence>
<feature type="region of interest" description="Disordered" evidence="1">
    <location>
        <begin position="1"/>
        <end position="20"/>
    </location>
</feature>
<dbReference type="GO" id="GO:0031490">
    <property type="term" value="F:chromatin DNA binding"/>
    <property type="evidence" value="ECO:0007669"/>
    <property type="project" value="InterPro"/>
</dbReference>
<dbReference type="EMBL" id="LXQA010042096">
    <property type="protein sequence ID" value="MCI00058.1"/>
    <property type="molecule type" value="Genomic_DNA"/>
</dbReference>
<feature type="compositionally biased region" description="Pro residues" evidence="1">
    <location>
        <begin position="211"/>
        <end position="220"/>
    </location>
</feature>
<evidence type="ECO:0000313" key="3">
    <source>
        <dbReference type="Proteomes" id="UP000265520"/>
    </source>
</evidence>
<comment type="caution">
    <text evidence="2">The sequence shown here is derived from an EMBL/GenBank/DDBJ whole genome shotgun (WGS) entry which is preliminary data.</text>
</comment>
<dbReference type="AlphaFoldDB" id="A0A392NJJ0"/>
<accession>A0A392NJJ0</accession>
<sequence>MLNTIQPSNNLDSGQGNSVNSLQQVPISSRQQNSVSTPQQTNINSLRSQGGVNVIQPNLNTHQSGSTMSQHQQEQKMLQNHQLKQQYQQRQLMQRQQLHQPAKQQLSGQLQTHQMPRINQMNDINDMKMRQGIGVKSGVFQQHLNSGQNSTYSPQQSKQGSPFQVSSPQLFQAVSPQIPQHSSPQIDQQTHLQSLTKVATPLQSSNSPFGVPTPSPPMAPSPMLGDSEKPIPGVSSSNAANVGQHTGGAAAPAQSLAIGTPGISASPLLAEFSGPDAYCNTLAATSGKSTAEQPIDRLIRAVSLASLSYATSKY</sequence>
<reference evidence="2 3" key="1">
    <citation type="journal article" date="2018" name="Front. Plant Sci.">
        <title>Red Clover (Trifolium pratense) and Zigzag Clover (T. medium) - A Picture of Genomic Similarities and Differences.</title>
        <authorList>
            <person name="Dluhosova J."/>
            <person name="Istvanek J."/>
            <person name="Nedelnik J."/>
            <person name="Repkova J."/>
        </authorList>
    </citation>
    <scope>NUCLEOTIDE SEQUENCE [LARGE SCALE GENOMIC DNA]</scope>
    <source>
        <strain evidence="3">cv. 10/8</strain>
        <tissue evidence="2">Leaf</tissue>
    </source>
</reference>
<evidence type="ECO:0000256" key="1">
    <source>
        <dbReference type="SAM" id="MobiDB-lite"/>
    </source>
</evidence>
<dbReference type="GO" id="GO:0003713">
    <property type="term" value="F:transcription coactivator activity"/>
    <property type="evidence" value="ECO:0007669"/>
    <property type="project" value="InterPro"/>
</dbReference>
<dbReference type="InterPro" id="IPR044661">
    <property type="entry name" value="MED15a/b/c-like"/>
</dbReference>
<dbReference type="PANTHER" id="PTHR33137:SF45">
    <property type="entry name" value="OF RNA POLYMERASE II TRANSCRIPTION SUBUNIT 15A, PUTATIVE-RELATED"/>
    <property type="match status" value="1"/>
</dbReference>
<keyword evidence="3" id="KW-1185">Reference proteome</keyword>
<proteinExistence type="predicted"/>
<feature type="compositionally biased region" description="Polar residues" evidence="1">
    <location>
        <begin position="25"/>
        <end position="76"/>
    </location>
</feature>
<organism evidence="2 3">
    <name type="scientific">Trifolium medium</name>
    <dbReference type="NCBI Taxonomy" id="97028"/>
    <lineage>
        <taxon>Eukaryota</taxon>
        <taxon>Viridiplantae</taxon>
        <taxon>Streptophyta</taxon>
        <taxon>Embryophyta</taxon>
        <taxon>Tracheophyta</taxon>
        <taxon>Spermatophyta</taxon>
        <taxon>Magnoliopsida</taxon>
        <taxon>eudicotyledons</taxon>
        <taxon>Gunneridae</taxon>
        <taxon>Pentapetalae</taxon>
        <taxon>rosids</taxon>
        <taxon>fabids</taxon>
        <taxon>Fabales</taxon>
        <taxon>Fabaceae</taxon>
        <taxon>Papilionoideae</taxon>
        <taxon>50 kb inversion clade</taxon>
        <taxon>NPAAA clade</taxon>
        <taxon>Hologalegina</taxon>
        <taxon>IRL clade</taxon>
        <taxon>Trifolieae</taxon>
        <taxon>Trifolium</taxon>
    </lineage>
</organism>
<protein>
    <submittedName>
        <fullName evidence="2">Mediator of RNA polymerase II transcription subunit 15A-like</fullName>
    </submittedName>
</protein>
<feature type="region of interest" description="Disordered" evidence="1">
    <location>
        <begin position="25"/>
        <end position="86"/>
    </location>
</feature>
<dbReference type="Proteomes" id="UP000265520">
    <property type="component" value="Unassembled WGS sequence"/>
</dbReference>
<dbReference type="PANTHER" id="PTHR33137">
    <property type="entry name" value="MEDIATOR OF RNA POLYMERASE II TRANSCRIPTION SUBUNIT 15A-RELATED"/>
    <property type="match status" value="1"/>
</dbReference>
<feature type="compositionally biased region" description="Low complexity" evidence="1">
    <location>
        <begin position="77"/>
        <end position="86"/>
    </location>
</feature>